<evidence type="ECO:0000256" key="4">
    <source>
        <dbReference type="ARBA" id="ARBA00023163"/>
    </source>
</evidence>
<keyword evidence="1" id="KW-0479">Metal-binding</keyword>
<dbReference type="EMBL" id="JAQJAN010000017">
    <property type="protein sequence ID" value="KAJ5710030.1"/>
    <property type="molecule type" value="Genomic_DNA"/>
</dbReference>
<proteinExistence type="predicted"/>
<dbReference type="InterPro" id="IPR050797">
    <property type="entry name" value="Carb_Metab_Trans_Reg"/>
</dbReference>
<accession>A0AAD6MSD2</accession>
<keyword evidence="8" id="KW-1185">Reference proteome</keyword>
<dbReference type="GO" id="GO:0006351">
    <property type="term" value="P:DNA-templated transcription"/>
    <property type="evidence" value="ECO:0007669"/>
    <property type="project" value="InterPro"/>
</dbReference>
<dbReference type="GO" id="GO:0003677">
    <property type="term" value="F:DNA binding"/>
    <property type="evidence" value="ECO:0007669"/>
    <property type="project" value="UniProtKB-KW"/>
</dbReference>
<comment type="caution">
    <text evidence="7">The sequence shown here is derived from an EMBL/GenBank/DDBJ whole genome shotgun (WGS) entry which is preliminary data.</text>
</comment>
<gene>
    <name evidence="7" type="ORF">N7493_009622</name>
</gene>
<dbReference type="PANTHER" id="PTHR31668:SF24">
    <property type="entry name" value="TRANSCRIPTION FACTOR, PUTATIVE-RELATED"/>
    <property type="match status" value="1"/>
</dbReference>
<dbReference type="Proteomes" id="UP001215712">
    <property type="component" value="Unassembled WGS sequence"/>
</dbReference>
<dbReference type="PROSITE" id="PS50048">
    <property type="entry name" value="ZN2_CY6_FUNGAL_2"/>
    <property type="match status" value="1"/>
</dbReference>
<keyword evidence="3" id="KW-0238">DNA-binding</keyword>
<dbReference type="SMART" id="SM00906">
    <property type="entry name" value="Fungal_trans"/>
    <property type="match status" value="1"/>
</dbReference>
<feature type="domain" description="Zn(2)-C6 fungal-type" evidence="6">
    <location>
        <begin position="73"/>
        <end position="102"/>
    </location>
</feature>
<dbReference type="GO" id="GO:0008270">
    <property type="term" value="F:zinc ion binding"/>
    <property type="evidence" value="ECO:0007669"/>
    <property type="project" value="InterPro"/>
</dbReference>
<dbReference type="InterPro" id="IPR036864">
    <property type="entry name" value="Zn2-C6_fun-type_DNA-bd_sf"/>
</dbReference>
<evidence type="ECO:0000259" key="6">
    <source>
        <dbReference type="PROSITE" id="PS50048"/>
    </source>
</evidence>
<dbReference type="Pfam" id="PF00172">
    <property type="entry name" value="Zn_clus"/>
    <property type="match status" value="1"/>
</dbReference>
<dbReference type="SUPFAM" id="SSF57701">
    <property type="entry name" value="Zn2/Cys6 DNA-binding domain"/>
    <property type="match status" value="1"/>
</dbReference>
<dbReference type="InterPro" id="IPR007219">
    <property type="entry name" value="XnlR_reg_dom"/>
</dbReference>
<dbReference type="CDD" id="cd00067">
    <property type="entry name" value="GAL4"/>
    <property type="match status" value="1"/>
</dbReference>
<reference evidence="7" key="1">
    <citation type="journal article" date="2023" name="IMA Fungus">
        <title>Comparative genomic study of the Penicillium genus elucidates a diverse pangenome and 15 lateral gene transfer events.</title>
        <authorList>
            <person name="Petersen C."/>
            <person name="Sorensen T."/>
            <person name="Nielsen M.R."/>
            <person name="Sondergaard T.E."/>
            <person name="Sorensen J.L."/>
            <person name="Fitzpatrick D.A."/>
            <person name="Frisvad J.C."/>
            <person name="Nielsen K.L."/>
        </authorList>
    </citation>
    <scope>NUCLEOTIDE SEQUENCE</scope>
    <source>
        <strain evidence="7">IBT 17514</strain>
    </source>
</reference>
<evidence type="ECO:0000256" key="3">
    <source>
        <dbReference type="ARBA" id="ARBA00023125"/>
    </source>
</evidence>
<dbReference type="CDD" id="cd12148">
    <property type="entry name" value="fungal_TF_MHR"/>
    <property type="match status" value="1"/>
</dbReference>
<keyword evidence="5" id="KW-0539">Nucleus</keyword>
<keyword evidence="4" id="KW-0804">Transcription</keyword>
<evidence type="ECO:0000256" key="5">
    <source>
        <dbReference type="ARBA" id="ARBA00023242"/>
    </source>
</evidence>
<keyword evidence="2" id="KW-0805">Transcription regulation</keyword>
<dbReference type="SMART" id="SM00066">
    <property type="entry name" value="GAL4"/>
    <property type="match status" value="1"/>
</dbReference>
<dbReference type="AlphaFoldDB" id="A0AAD6MSD2"/>
<protein>
    <recommendedName>
        <fullName evidence="6">Zn(2)-C6 fungal-type domain-containing protein</fullName>
    </recommendedName>
</protein>
<reference evidence="7" key="2">
    <citation type="submission" date="2023-01" db="EMBL/GenBank/DDBJ databases">
        <authorList>
            <person name="Petersen C."/>
        </authorList>
    </citation>
    <scope>NUCLEOTIDE SEQUENCE</scope>
    <source>
        <strain evidence="7">IBT 17514</strain>
    </source>
</reference>
<dbReference type="Gene3D" id="4.10.240.10">
    <property type="entry name" value="Zn(2)-C6 fungal-type DNA-binding domain"/>
    <property type="match status" value="1"/>
</dbReference>
<dbReference type="PROSITE" id="PS00463">
    <property type="entry name" value="ZN2_CY6_FUNGAL_1"/>
    <property type="match status" value="1"/>
</dbReference>
<name>A0AAD6MSD2_9EURO</name>
<evidence type="ECO:0000313" key="8">
    <source>
        <dbReference type="Proteomes" id="UP001215712"/>
    </source>
</evidence>
<evidence type="ECO:0000256" key="1">
    <source>
        <dbReference type="ARBA" id="ARBA00022723"/>
    </source>
</evidence>
<evidence type="ECO:0000256" key="2">
    <source>
        <dbReference type="ARBA" id="ARBA00023015"/>
    </source>
</evidence>
<sequence length="541" mass="62251">MDIFFHRSTEFVYIVNYAEHSPLSPHKLTISVLVNKNLGIIPQVLEASAVKSSWLHRLPNAMPDSDIRRALRACDPCKRRKVRCNGQTKCQQCTHSGLPCTYTTAQTDRPRKKNSRRGAVIAECRTLSTQRAQKSYILLPRDSPPSIPHSIPSYLNPAFFLDLLGDYEKYVFPMSPVIPAAEVREMIECMSEVPDVASFVYIYAAVTLDLTRSEPVQEASATRDRIAILLTRSLELRPRRDLTSQVGIVDVMACVFTEMACITLRRPDLGFVYLREAISLLYMLNADSEEALANMSQIRRARLQRAYWECFVHERFTALTYNRPSCLGPLNTLPDHDPTLPDDVETCFNYCIENFCLVDRQFLDFWLGDRSQVTTEWIEDKQRQLEDIDWHREVSELPQMQQADLVITRHWLRTLTWQIALSNTLLSSSPASFLLSLSFPLRLSNSLRHFLVTIPRDLVGIHGSGILKKLFEIASTITDVVLHMTHAPGDETVERIHDILFLKRFVYSFAGLQNLWLEILTQKFEMIRQKYPDIKEIDLLR</sequence>
<dbReference type="GO" id="GO:0000981">
    <property type="term" value="F:DNA-binding transcription factor activity, RNA polymerase II-specific"/>
    <property type="evidence" value="ECO:0007669"/>
    <property type="project" value="InterPro"/>
</dbReference>
<organism evidence="7 8">
    <name type="scientific">Penicillium malachiteum</name>
    <dbReference type="NCBI Taxonomy" id="1324776"/>
    <lineage>
        <taxon>Eukaryota</taxon>
        <taxon>Fungi</taxon>
        <taxon>Dikarya</taxon>
        <taxon>Ascomycota</taxon>
        <taxon>Pezizomycotina</taxon>
        <taxon>Eurotiomycetes</taxon>
        <taxon>Eurotiomycetidae</taxon>
        <taxon>Eurotiales</taxon>
        <taxon>Aspergillaceae</taxon>
        <taxon>Penicillium</taxon>
    </lineage>
</organism>
<dbReference type="InterPro" id="IPR001138">
    <property type="entry name" value="Zn2Cys6_DnaBD"/>
</dbReference>
<evidence type="ECO:0000313" key="7">
    <source>
        <dbReference type="EMBL" id="KAJ5710030.1"/>
    </source>
</evidence>
<dbReference type="PANTHER" id="PTHR31668">
    <property type="entry name" value="GLUCOSE TRANSPORT TRANSCRIPTION REGULATOR RGT1-RELATED-RELATED"/>
    <property type="match status" value="1"/>
</dbReference>